<proteinExistence type="inferred from homology"/>
<dbReference type="PANTHER" id="PTHR33048">
    <property type="entry name" value="PTH11-LIKE INTEGRAL MEMBRANE PROTEIN (AFU_ORTHOLOGUE AFUA_5G11245)"/>
    <property type="match status" value="1"/>
</dbReference>
<evidence type="ECO:0000313" key="10">
    <source>
        <dbReference type="Proteomes" id="UP000481861"/>
    </source>
</evidence>
<feature type="transmembrane region" description="Helical" evidence="7">
    <location>
        <begin position="27"/>
        <end position="48"/>
    </location>
</feature>
<dbReference type="EMBL" id="JAADJZ010000006">
    <property type="protein sequence ID" value="KAF2874621.1"/>
    <property type="molecule type" value="Genomic_DNA"/>
</dbReference>
<dbReference type="InterPro" id="IPR052337">
    <property type="entry name" value="SAT4-like"/>
</dbReference>
<feature type="transmembrane region" description="Helical" evidence="7">
    <location>
        <begin position="101"/>
        <end position="124"/>
    </location>
</feature>
<dbReference type="PANTHER" id="PTHR33048:SF19">
    <property type="entry name" value="MEMBRANE PROTEIN PTH11-LIKE, PUTATIVE (AFU_ORTHOLOGUE AFUA_1G14080)-RELATED"/>
    <property type="match status" value="1"/>
</dbReference>
<feature type="region of interest" description="Disordered" evidence="6">
    <location>
        <begin position="291"/>
        <end position="313"/>
    </location>
</feature>
<comment type="subcellular location">
    <subcellularLocation>
        <location evidence="1">Membrane</location>
        <topology evidence="1">Multi-pass membrane protein</topology>
    </subcellularLocation>
</comment>
<feature type="transmembrane region" description="Helical" evidence="7">
    <location>
        <begin position="259"/>
        <end position="280"/>
    </location>
</feature>
<dbReference type="Pfam" id="PF20684">
    <property type="entry name" value="Fung_rhodopsin"/>
    <property type="match status" value="1"/>
</dbReference>
<feature type="region of interest" description="Disordered" evidence="6">
    <location>
        <begin position="346"/>
        <end position="402"/>
    </location>
</feature>
<dbReference type="GO" id="GO:0016020">
    <property type="term" value="C:membrane"/>
    <property type="evidence" value="ECO:0007669"/>
    <property type="project" value="UniProtKB-SubCell"/>
</dbReference>
<gene>
    <name evidence="9" type="ORF">BDV95DRAFT_675809</name>
</gene>
<keyword evidence="2 7" id="KW-0812">Transmembrane</keyword>
<feature type="region of interest" description="Disordered" evidence="6">
    <location>
        <begin position="426"/>
        <end position="549"/>
    </location>
</feature>
<evidence type="ECO:0000259" key="8">
    <source>
        <dbReference type="Pfam" id="PF20684"/>
    </source>
</evidence>
<name>A0A7C8ME04_9PLEO</name>
<evidence type="ECO:0000256" key="2">
    <source>
        <dbReference type="ARBA" id="ARBA00022692"/>
    </source>
</evidence>
<evidence type="ECO:0000256" key="1">
    <source>
        <dbReference type="ARBA" id="ARBA00004141"/>
    </source>
</evidence>
<feature type="transmembrane region" description="Helical" evidence="7">
    <location>
        <begin position="225"/>
        <end position="247"/>
    </location>
</feature>
<accession>A0A7C8ME04</accession>
<feature type="transmembrane region" description="Helical" evidence="7">
    <location>
        <begin position="187"/>
        <end position="213"/>
    </location>
</feature>
<feature type="transmembrane region" description="Helical" evidence="7">
    <location>
        <begin position="145"/>
        <end position="164"/>
    </location>
</feature>
<feature type="transmembrane region" description="Helical" evidence="7">
    <location>
        <begin position="60"/>
        <end position="81"/>
    </location>
</feature>
<dbReference type="OrthoDB" id="5398233at2759"/>
<evidence type="ECO:0000313" key="9">
    <source>
        <dbReference type="EMBL" id="KAF2874621.1"/>
    </source>
</evidence>
<keyword evidence="4 7" id="KW-0472">Membrane</keyword>
<sequence>MILPRSFYNASPPERRTRISNNPTLLYSWWCTIFSLVIIGFRLSGRYVRNERLFREDKIMALSIIPLLARMGLVHFVLKYGTNDVDTDGLFDQDKIRRREIGSQLVLAARIFYALFIWMAKFTVSEFLKRMTERFWKRGYEFGLRGIRIFLLCTFVAVVIATLAECQPFEHYWQVIPDPGPHCRQGYAHLLTMGTTDIITDILLVFFPIPIIIRSGIPLKRKVSLISLFSMSIILIAITGARIPLVIEKRGLQQFRTVFASSEILAATIVSNAIILGSFLRDRGIKKAKFKVGSTSDSMDRRSSTRRPTLQQWGSDEDLARSLGYRTKPELAEPQTNIARPAPIADIDLLSPHGPPAPFVGSDWRFPERQPRISRDSGESDSRPRPSEDPMPSPRGGRRVSFFDVGGLLEGGQPIRSHSPTDSVVAYDFAPQPRGGSRASNSLMPNPRAHLPSARRSSRLSQQSEDYEMSVRPSQALQDPGGLLSDSYALTISVTPPTSPPASYSQTTLPPQHSGQQSQSRCTTTETSPRSLPSIQDAGGLLSSPEFPT</sequence>
<dbReference type="InterPro" id="IPR049326">
    <property type="entry name" value="Rhodopsin_dom_fungi"/>
</dbReference>
<keyword evidence="10" id="KW-1185">Reference proteome</keyword>
<keyword evidence="3 7" id="KW-1133">Transmembrane helix</keyword>
<feature type="compositionally biased region" description="Low complexity" evidence="6">
    <location>
        <begin position="447"/>
        <end position="464"/>
    </location>
</feature>
<comment type="similarity">
    <text evidence="5">Belongs to the SAT4 family.</text>
</comment>
<dbReference type="Proteomes" id="UP000481861">
    <property type="component" value="Unassembled WGS sequence"/>
</dbReference>
<protein>
    <recommendedName>
        <fullName evidence="8">Rhodopsin domain-containing protein</fullName>
    </recommendedName>
</protein>
<evidence type="ECO:0000256" key="5">
    <source>
        <dbReference type="ARBA" id="ARBA00038359"/>
    </source>
</evidence>
<dbReference type="AlphaFoldDB" id="A0A7C8ME04"/>
<evidence type="ECO:0000256" key="4">
    <source>
        <dbReference type="ARBA" id="ARBA00023136"/>
    </source>
</evidence>
<evidence type="ECO:0000256" key="3">
    <source>
        <dbReference type="ARBA" id="ARBA00022989"/>
    </source>
</evidence>
<reference evidence="9 10" key="1">
    <citation type="submission" date="2020-01" db="EMBL/GenBank/DDBJ databases">
        <authorList>
            <consortium name="DOE Joint Genome Institute"/>
            <person name="Haridas S."/>
            <person name="Albert R."/>
            <person name="Binder M."/>
            <person name="Bloem J."/>
            <person name="Labutti K."/>
            <person name="Salamov A."/>
            <person name="Andreopoulos B."/>
            <person name="Baker S.E."/>
            <person name="Barry K."/>
            <person name="Bills G."/>
            <person name="Bluhm B.H."/>
            <person name="Cannon C."/>
            <person name="Castanera R."/>
            <person name="Culley D.E."/>
            <person name="Daum C."/>
            <person name="Ezra D."/>
            <person name="Gonzalez J.B."/>
            <person name="Henrissat B."/>
            <person name="Kuo A."/>
            <person name="Liang C."/>
            <person name="Lipzen A."/>
            <person name="Lutzoni F."/>
            <person name="Magnuson J."/>
            <person name="Mondo S."/>
            <person name="Nolan M."/>
            <person name="Ohm R."/>
            <person name="Pangilinan J."/>
            <person name="Park H.-J.H."/>
            <person name="Ramirez L."/>
            <person name="Alfaro M."/>
            <person name="Sun H."/>
            <person name="Tritt A."/>
            <person name="Yoshinaga Y."/>
            <person name="Zwiers L.-H.L."/>
            <person name="Turgeon B.G."/>
            <person name="Goodwin S.B."/>
            <person name="Spatafora J.W."/>
            <person name="Crous P.W."/>
            <person name="Grigoriev I.V."/>
        </authorList>
    </citation>
    <scope>NUCLEOTIDE SEQUENCE [LARGE SCALE GENOMIC DNA]</scope>
    <source>
        <strain evidence="9 10">CBS 611.86</strain>
    </source>
</reference>
<feature type="domain" description="Rhodopsin" evidence="8">
    <location>
        <begin position="42"/>
        <end position="247"/>
    </location>
</feature>
<organism evidence="9 10">
    <name type="scientific">Massariosphaeria phaeospora</name>
    <dbReference type="NCBI Taxonomy" id="100035"/>
    <lineage>
        <taxon>Eukaryota</taxon>
        <taxon>Fungi</taxon>
        <taxon>Dikarya</taxon>
        <taxon>Ascomycota</taxon>
        <taxon>Pezizomycotina</taxon>
        <taxon>Dothideomycetes</taxon>
        <taxon>Pleosporomycetidae</taxon>
        <taxon>Pleosporales</taxon>
        <taxon>Pleosporales incertae sedis</taxon>
        <taxon>Massariosphaeria</taxon>
    </lineage>
</organism>
<comment type="caution">
    <text evidence="9">The sequence shown here is derived from an EMBL/GenBank/DDBJ whole genome shotgun (WGS) entry which is preliminary data.</text>
</comment>
<evidence type="ECO:0000256" key="7">
    <source>
        <dbReference type="SAM" id="Phobius"/>
    </source>
</evidence>
<feature type="compositionally biased region" description="Basic and acidic residues" evidence="6">
    <location>
        <begin position="365"/>
        <end position="388"/>
    </location>
</feature>
<feature type="compositionally biased region" description="Polar residues" evidence="6">
    <location>
        <begin position="488"/>
        <end position="534"/>
    </location>
</feature>
<evidence type="ECO:0000256" key="6">
    <source>
        <dbReference type="SAM" id="MobiDB-lite"/>
    </source>
</evidence>